<evidence type="ECO:0000256" key="1">
    <source>
        <dbReference type="SAM" id="SignalP"/>
    </source>
</evidence>
<dbReference type="AlphaFoldDB" id="A0A914QT52"/>
<keyword evidence="1" id="KW-0732">Signal</keyword>
<feature type="chain" id="PRO_5037688851" evidence="1">
    <location>
        <begin position="26"/>
        <end position="238"/>
    </location>
</feature>
<reference evidence="3" key="1">
    <citation type="submission" date="2022-11" db="UniProtKB">
        <authorList>
            <consortium name="WormBaseParasite"/>
        </authorList>
    </citation>
    <scope>IDENTIFICATION</scope>
</reference>
<organism evidence="2 3">
    <name type="scientific">Panagrolaimus davidi</name>
    <dbReference type="NCBI Taxonomy" id="227884"/>
    <lineage>
        <taxon>Eukaryota</taxon>
        <taxon>Metazoa</taxon>
        <taxon>Ecdysozoa</taxon>
        <taxon>Nematoda</taxon>
        <taxon>Chromadorea</taxon>
        <taxon>Rhabditida</taxon>
        <taxon>Tylenchina</taxon>
        <taxon>Panagrolaimomorpha</taxon>
        <taxon>Panagrolaimoidea</taxon>
        <taxon>Panagrolaimidae</taxon>
        <taxon>Panagrolaimus</taxon>
    </lineage>
</organism>
<protein>
    <submittedName>
        <fullName evidence="3">Uncharacterized protein</fullName>
    </submittedName>
</protein>
<keyword evidence="2" id="KW-1185">Reference proteome</keyword>
<proteinExistence type="predicted"/>
<evidence type="ECO:0000313" key="3">
    <source>
        <dbReference type="WBParaSite" id="PDA_v2.g4844.t1"/>
    </source>
</evidence>
<evidence type="ECO:0000313" key="2">
    <source>
        <dbReference type="Proteomes" id="UP000887578"/>
    </source>
</evidence>
<dbReference type="Proteomes" id="UP000887578">
    <property type="component" value="Unplaced"/>
</dbReference>
<name>A0A914QT52_9BILA</name>
<dbReference type="WBParaSite" id="PDA_v2.g4844.t1">
    <property type="protein sequence ID" value="PDA_v2.g4844.t1"/>
    <property type="gene ID" value="PDA_v2.g4844"/>
</dbReference>
<feature type="signal peptide" evidence="1">
    <location>
        <begin position="1"/>
        <end position="25"/>
    </location>
</feature>
<sequence>MSNFKVFILIIVLLAFDLSLNESTAQTNFEIQREIPDEPGPVLNLNSTNFGKSFLIDSINEFSSLTIQGPTFDDYLDLFVAPQLDNSDQSYAILDSVRLYDGQGIQNFITTLRNEHTAGCLTPENVFSLEQANLTASAGSSGTCMTTILSTATVPFSPTNVLTLLNPTINSNQSFGVIAGIDNNFPYFYFNSQTASLWNSVYLFGTSFSFLLPANQSLEFSYAYTYGRNDLMNFNIIS</sequence>
<accession>A0A914QT52</accession>